<accession>A0A8X7NXS9</accession>
<gene>
    <name evidence="1" type="ORF">Bca52824_097143</name>
</gene>
<name>A0A8X7NXS9_BRACI</name>
<keyword evidence="2" id="KW-1185">Reference proteome</keyword>
<comment type="caution">
    <text evidence="1">The sequence shown here is derived from an EMBL/GenBank/DDBJ whole genome shotgun (WGS) entry which is preliminary data.</text>
</comment>
<organism evidence="1 2">
    <name type="scientific">Brassica carinata</name>
    <name type="common">Ethiopian mustard</name>
    <name type="synonym">Abyssinian cabbage</name>
    <dbReference type="NCBI Taxonomy" id="52824"/>
    <lineage>
        <taxon>Eukaryota</taxon>
        <taxon>Viridiplantae</taxon>
        <taxon>Streptophyta</taxon>
        <taxon>Embryophyta</taxon>
        <taxon>Tracheophyta</taxon>
        <taxon>Spermatophyta</taxon>
        <taxon>Magnoliopsida</taxon>
        <taxon>eudicotyledons</taxon>
        <taxon>Gunneridae</taxon>
        <taxon>Pentapetalae</taxon>
        <taxon>rosids</taxon>
        <taxon>malvids</taxon>
        <taxon>Brassicales</taxon>
        <taxon>Brassicaceae</taxon>
        <taxon>Brassiceae</taxon>
        <taxon>Brassica</taxon>
    </lineage>
</organism>
<reference evidence="1 2" key="1">
    <citation type="submission" date="2020-02" db="EMBL/GenBank/DDBJ databases">
        <authorList>
            <person name="Ma Q."/>
            <person name="Huang Y."/>
            <person name="Song X."/>
            <person name="Pei D."/>
        </authorList>
    </citation>
    <scope>NUCLEOTIDE SEQUENCE [LARGE SCALE GENOMIC DNA]</scope>
    <source>
        <strain evidence="1">Sxm20200214</strain>
        <tissue evidence="1">Leaf</tissue>
    </source>
</reference>
<proteinExistence type="predicted"/>
<dbReference type="Proteomes" id="UP000886595">
    <property type="component" value="Unassembled WGS sequence"/>
</dbReference>
<evidence type="ECO:0000313" key="1">
    <source>
        <dbReference type="EMBL" id="KAG2240657.1"/>
    </source>
</evidence>
<dbReference type="EMBL" id="JAAMPC010001568">
    <property type="protein sequence ID" value="KAG2240657.1"/>
    <property type="molecule type" value="Genomic_DNA"/>
</dbReference>
<dbReference type="AlphaFoldDB" id="A0A8X7NXS9"/>
<protein>
    <submittedName>
        <fullName evidence="1">Uncharacterized protein</fullName>
    </submittedName>
</protein>
<evidence type="ECO:0000313" key="2">
    <source>
        <dbReference type="Proteomes" id="UP000886595"/>
    </source>
</evidence>
<sequence>MTYVKHGLRMMLRRCAMVLKPSVGTSLGRSKLMKIWSRLLLRGPNRVHCLLLQLSGGGWCIKVMKRLWLGCRMMRSGGRFELEKTVDETKNCQQDSGAGMRKRGCWVEEA</sequence>